<evidence type="ECO:0000256" key="2">
    <source>
        <dbReference type="ARBA" id="ARBA00022982"/>
    </source>
</evidence>
<dbReference type="InterPro" id="IPR036249">
    <property type="entry name" value="Thioredoxin-like_sf"/>
</dbReference>
<dbReference type="Proteomes" id="UP000315734">
    <property type="component" value="Segment"/>
</dbReference>
<evidence type="ECO:0000256" key="1">
    <source>
        <dbReference type="ARBA" id="ARBA00022448"/>
    </source>
</evidence>
<dbReference type="PROSITE" id="PS51352">
    <property type="entry name" value="THIOREDOXIN_2"/>
    <property type="match status" value="1"/>
</dbReference>
<keyword evidence="2" id="KW-0249">Electron transport</keyword>
<reference evidence="5 6" key="1">
    <citation type="submission" date="2019-05" db="EMBL/GenBank/DDBJ databases">
        <title>Complete genome sequence of sixteen phages from Abidjan, cote d'Ivoire, isolated on a single strain of Achromobacter xylosoxidans.</title>
        <authorList>
            <person name="Essoh C."/>
            <person name="Vernadet J.-P."/>
            <person name="Vergnaud G."/>
            <person name="Pourcel C."/>
        </authorList>
    </citation>
    <scope>NUCLEOTIDE SEQUENCE [LARGE SCALE GENOMIC DNA]</scope>
</reference>
<keyword evidence="1" id="KW-0813">Transport</keyword>
<keyword evidence="6" id="KW-1185">Reference proteome</keyword>
<evidence type="ECO:0000313" key="6">
    <source>
        <dbReference type="Proteomes" id="UP000315734"/>
    </source>
</evidence>
<feature type="domain" description="Thioredoxin" evidence="4">
    <location>
        <begin position="9"/>
        <end position="135"/>
    </location>
</feature>
<evidence type="ECO:0000313" key="5">
    <source>
        <dbReference type="EMBL" id="QDH84762.1"/>
    </source>
</evidence>
<dbReference type="EMBL" id="MK962641">
    <property type="protein sequence ID" value="QDH84762.1"/>
    <property type="molecule type" value="Genomic_DNA"/>
</dbReference>
<sequence>MEEDGGSSSEFNNKKPEQPLLWLFLFHIIMYQELNQEALDTILQEHAEVVIRFTAEWCGPCKQFAPAFHEVAEAHINKPTIFGIIDADKERDLAVKYGVRGLPSVLFFVHGQVVGRVSGAMTAEKFAEVVNKQFNR</sequence>
<evidence type="ECO:0000256" key="3">
    <source>
        <dbReference type="ARBA" id="ARBA00023157"/>
    </source>
</evidence>
<dbReference type="GO" id="GO:0015035">
    <property type="term" value="F:protein-disulfide reductase activity"/>
    <property type="evidence" value="ECO:0007669"/>
    <property type="project" value="TreeGrafter"/>
</dbReference>
<dbReference type="InterPro" id="IPR013766">
    <property type="entry name" value="Thioredoxin_domain"/>
</dbReference>
<gene>
    <name evidence="5" type="ORF">Axy24_036</name>
</gene>
<accession>A0A514CWC9</accession>
<dbReference type="CDD" id="cd02947">
    <property type="entry name" value="TRX_family"/>
    <property type="match status" value="1"/>
</dbReference>
<dbReference type="Gene3D" id="3.40.30.10">
    <property type="entry name" value="Glutaredoxin"/>
    <property type="match status" value="1"/>
</dbReference>
<dbReference type="PANTHER" id="PTHR45663:SF11">
    <property type="entry name" value="GEO12009P1"/>
    <property type="match status" value="1"/>
</dbReference>
<name>A0A514CWC9_9CAUD</name>
<dbReference type="SUPFAM" id="SSF52833">
    <property type="entry name" value="Thioredoxin-like"/>
    <property type="match status" value="1"/>
</dbReference>
<proteinExistence type="predicted"/>
<keyword evidence="3" id="KW-1015">Disulfide bond</keyword>
<organism evidence="5 6">
    <name type="scientific">Achromobacter phage vB_AxyP_19-32_Axy24</name>
    <dbReference type="NCBI Taxonomy" id="2591048"/>
    <lineage>
        <taxon>Viruses</taxon>
        <taxon>Duplodnaviria</taxon>
        <taxon>Heunggongvirae</taxon>
        <taxon>Uroviricota</taxon>
        <taxon>Caudoviricetes</taxon>
        <taxon>Schitoviridae</taxon>
        <taxon>Rothmandenesvirinae</taxon>
        <taxon>Dongdastvirus</taxon>
        <taxon>Dongdastvirus Axy24</taxon>
    </lineage>
</organism>
<dbReference type="PROSITE" id="PS00194">
    <property type="entry name" value="THIOREDOXIN_1"/>
    <property type="match status" value="1"/>
</dbReference>
<evidence type="ECO:0000259" key="4">
    <source>
        <dbReference type="PROSITE" id="PS51352"/>
    </source>
</evidence>
<dbReference type="Pfam" id="PF00085">
    <property type="entry name" value="Thioredoxin"/>
    <property type="match status" value="1"/>
</dbReference>
<dbReference type="PANTHER" id="PTHR45663">
    <property type="entry name" value="GEO12009P1"/>
    <property type="match status" value="1"/>
</dbReference>
<protein>
    <submittedName>
        <fullName evidence="5">Putative thioredoxin</fullName>
    </submittedName>
</protein>
<dbReference type="PRINTS" id="PR00421">
    <property type="entry name" value="THIOREDOXIN"/>
</dbReference>
<dbReference type="InterPro" id="IPR017937">
    <property type="entry name" value="Thioredoxin_CS"/>
</dbReference>